<evidence type="ECO:0000313" key="1">
    <source>
        <dbReference type="EMBL" id="QEX16102.1"/>
    </source>
</evidence>
<dbReference type="SUPFAM" id="SSF52540">
    <property type="entry name" value="P-loop containing nucleoside triphosphate hydrolases"/>
    <property type="match status" value="1"/>
</dbReference>
<dbReference type="PANTHER" id="PTHR13696">
    <property type="entry name" value="P-LOOP CONTAINING NUCLEOSIDE TRIPHOSPHATE HYDROLASE"/>
    <property type="match status" value="1"/>
</dbReference>
<organism evidence="1 2">
    <name type="scientific">Hypericibacter terrae</name>
    <dbReference type="NCBI Taxonomy" id="2602015"/>
    <lineage>
        <taxon>Bacteria</taxon>
        <taxon>Pseudomonadati</taxon>
        <taxon>Pseudomonadota</taxon>
        <taxon>Alphaproteobacteria</taxon>
        <taxon>Rhodospirillales</taxon>
        <taxon>Dongiaceae</taxon>
        <taxon>Hypericibacter</taxon>
    </lineage>
</organism>
<name>A0A5J6MF81_9PROT</name>
<keyword evidence="2" id="KW-1185">Reference proteome</keyword>
<sequence length="293" mass="32197">MIITGPKGAAGRRFRRPHVVVLGNEKGGSGKSTTAMHLIVALLREGYKVGSLDLDARQGSLSRFIANRAENGLELPMSRHVRLEQSALDSVAAAREEEKQRFDATLAQMADCDFVVIDTPGSDSNLSRLGHARADTLVTPLNDSFLDLDLLARVDSEGLKIRGPSTYAEMVWEQKKRRALTDGGSIDWIVMRNRLASLDARNKRRIGKLVEDLARRIGFRLAPGFSERVVFRELFPRGLTLLDLADAGTALTLSHVAARQELRGLLDVIGLPKPEEGDGLEKRWTEPAALPNS</sequence>
<dbReference type="Gene3D" id="3.40.50.300">
    <property type="entry name" value="P-loop containing nucleotide triphosphate hydrolases"/>
    <property type="match status" value="1"/>
</dbReference>
<dbReference type="Proteomes" id="UP000326202">
    <property type="component" value="Chromosome"/>
</dbReference>
<evidence type="ECO:0000313" key="2">
    <source>
        <dbReference type="Proteomes" id="UP000326202"/>
    </source>
</evidence>
<gene>
    <name evidence="1" type="ORF">FRZ44_13940</name>
</gene>
<reference evidence="1 2" key="1">
    <citation type="submission" date="2019-08" db="EMBL/GenBank/DDBJ databases">
        <title>Hyperibacter terrae gen. nov., sp. nov. and Hyperibacter viscosus sp. nov., two new members in the family Rhodospirillaceae isolated from the rhizosphere of Hypericum perforatum.</title>
        <authorList>
            <person name="Noviana Z."/>
        </authorList>
    </citation>
    <scope>NUCLEOTIDE SEQUENCE [LARGE SCALE GENOMIC DNA]</scope>
    <source>
        <strain evidence="1 2">R5913</strain>
    </source>
</reference>
<dbReference type="AlphaFoldDB" id="A0A5J6MF81"/>
<dbReference type="InterPro" id="IPR027417">
    <property type="entry name" value="P-loop_NTPase"/>
</dbReference>
<dbReference type="PANTHER" id="PTHR13696:SF96">
    <property type="entry name" value="COBQ_COBB_MIND_PARA NUCLEOTIDE BINDING DOMAIN-CONTAINING PROTEIN"/>
    <property type="match status" value="1"/>
</dbReference>
<dbReference type="Pfam" id="PF09140">
    <property type="entry name" value="MipZ"/>
    <property type="match status" value="1"/>
</dbReference>
<dbReference type="CDD" id="cd02042">
    <property type="entry name" value="ParAB_family"/>
    <property type="match status" value="1"/>
</dbReference>
<dbReference type="InterPro" id="IPR015223">
    <property type="entry name" value="MipZ"/>
</dbReference>
<dbReference type="OrthoDB" id="13869at2"/>
<dbReference type="InterPro" id="IPR050678">
    <property type="entry name" value="DNA_Partitioning_ATPase"/>
</dbReference>
<dbReference type="EMBL" id="CP042906">
    <property type="protein sequence ID" value="QEX16102.1"/>
    <property type="molecule type" value="Genomic_DNA"/>
</dbReference>
<proteinExistence type="predicted"/>
<dbReference type="RefSeq" id="WP_151176501.1">
    <property type="nucleotide sequence ID" value="NZ_CP042906.1"/>
</dbReference>
<dbReference type="KEGG" id="htq:FRZ44_13940"/>
<accession>A0A5J6MF81</accession>
<protein>
    <submittedName>
        <fullName evidence="1">ATPase</fullName>
    </submittedName>
</protein>